<dbReference type="InterPro" id="IPR011042">
    <property type="entry name" value="6-blade_b-propeller_TolB-like"/>
</dbReference>
<proteinExistence type="predicted"/>
<evidence type="ECO:0000256" key="2">
    <source>
        <dbReference type="PROSITE-ProRule" id="PRU00504"/>
    </source>
</evidence>
<dbReference type="SMART" id="SM00135">
    <property type="entry name" value="LY"/>
    <property type="match status" value="3"/>
</dbReference>
<dbReference type="InterPro" id="IPR001258">
    <property type="entry name" value="NHL_repeat"/>
</dbReference>
<dbReference type="Pfam" id="PF25021">
    <property type="entry name" value="TEN_NHL"/>
    <property type="match status" value="2"/>
</dbReference>
<name>A0A1Y4DFK7_9BACT</name>
<feature type="repeat" description="NHL" evidence="2">
    <location>
        <begin position="282"/>
        <end position="312"/>
    </location>
</feature>
<dbReference type="AlphaFoldDB" id="A0A1Y4DFK7"/>
<feature type="domain" description="Teneurin NHL" evidence="3">
    <location>
        <begin position="36"/>
        <end position="94"/>
    </location>
</feature>
<evidence type="ECO:0000313" key="5">
    <source>
        <dbReference type="Proteomes" id="UP000196368"/>
    </source>
</evidence>
<evidence type="ECO:0000259" key="3">
    <source>
        <dbReference type="Pfam" id="PF25021"/>
    </source>
</evidence>
<dbReference type="Gene3D" id="2.120.10.30">
    <property type="entry name" value="TolB, C-terminal domain"/>
    <property type="match status" value="3"/>
</dbReference>
<sequence length="410" mass="44103">MKARYPFILIGVLCLSVCAGALGLTRPGQLDDAAGMPGKRGFSGDGDDALQARLGNPMGIAVDRYGNIFFSDTVNHRVRRVDARTGEIDTVVGTGKRGFDNDGGNAEMATLNGPTGLVFDSLGNLYIADTGNQRIRMFTPKGYLYTIAGDGRKGYNGNGMRPLSSSLNNPTAVAISPQGELYISDTGNNLVRKIDRRSGFLVTVAGTGDAGNSGDLDLAENAQLNKPSALVFDERGNLFIADTGNHQIRWVEPRRHLIFTIAGTGKRGFSGEGDRKCTDSAFSNPTGLAVDKLGRLYIADTDNQRIRRLTVESRMDSKVVTVVGTGERGYNGDGMDAWDADLAYPGAMVITKHDMLFFADTGNNLIRRVQGISTVEPPVKYTGYGQAQAQPDDRNFLQVLFGVKKNNTAN</sequence>
<evidence type="ECO:0000313" key="4">
    <source>
        <dbReference type="EMBL" id="OUO56469.1"/>
    </source>
</evidence>
<dbReference type="PANTHER" id="PTHR46388">
    <property type="entry name" value="NHL REPEAT-CONTAINING PROTEIN 2"/>
    <property type="match status" value="1"/>
</dbReference>
<dbReference type="InterPro" id="IPR056822">
    <property type="entry name" value="TEN_NHL"/>
</dbReference>
<dbReference type="SUPFAM" id="SSF101898">
    <property type="entry name" value="NHL repeat"/>
    <property type="match status" value="1"/>
</dbReference>
<dbReference type="RefSeq" id="WP_087288409.1">
    <property type="nucleotide sequence ID" value="NZ_NFJD01000003.1"/>
</dbReference>
<accession>A0A1Y4DFK7</accession>
<organism evidence="4 5">
    <name type="scientific">Candidatus Avelusimicrobium gallicola</name>
    <dbReference type="NCBI Taxonomy" id="2562704"/>
    <lineage>
        <taxon>Bacteria</taxon>
        <taxon>Pseudomonadati</taxon>
        <taxon>Elusimicrobiota</taxon>
        <taxon>Elusimicrobia</taxon>
        <taxon>Elusimicrobiales</taxon>
        <taxon>Elusimicrobiaceae</taxon>
        <taxon>Candidatus Avelusimicrobium</taxon>
    </lineage>
</organism>
<dbReference type="Pfam" id="PF01436">
    <property type="entry name" value="NHL"/>
    <property type="match status" value="2"/>
</dbReference>
<gene>
    <name evidence="4" type="ORF">B5F75_04555</name>
</gene>
<dbReference type="PANTHER" id="PTHR46388:SF2">
    <property type="entry name" value="NHL REPEAT-CONTAINING PROTEIN 2"/>
    <property type="match status" value="1"/>
</dbReference>
<feature type="repeat" description="NHL" evidence="2">
    <location>
        <begin position="111"/>
        <end position="141"/>
    </location>
</feature>
<dbReference type="EMBL" id="NFJD01000003">
    <property type="protein sequence ID" value="OUO56469.1"/>
    <property type="molecule type" value="Genomic_DNA"/>
</dbReference>
<dbReference type="Proteomes" id="UP000196368">
    <property type="component" value="Unassembled WGS sequence"/>
</dbReference>
<reference evidence="5" key="1">
    <citation type="submission" date="2017-04" db="EMBL/GenBank/DDBJ databases">
        <title>Function of individual gut microbiota members based on whole genome sequencing of pure cultures obtained from chicken caecum.</title>
        <authorList>
            <person name="Medvecky M."/>
            <person name="Cejkova D."/>
            <person name="Polansky O."/>
            <person name="Karasova D."/>
            <person name="Kubasova T."/>
            <person name="Cizek A."/>
            <person name="Rychlik I."/>
        </authorList>
    </citation>
    <scope>NUCLEOTIDE SEQUENCE [LARGE SCALE GENOMIC DNA]</scope>
    <source>
        <strain evidence="5">An273</strain>
    </source>
</reference>
<dbReference type="PROSITE" id="PS51125">
    <property type="entry name" value="NHL"/>
    <property type="match status" value="2"/>
</dbReference>
<keyword evidence="5" id="KW-1185">Reference proteome</keyword>
<dbReference type="InterPro" id="IPR000033">
    <property type="entry name" value="LDLR_classB_rpt"/>
</dbReference>
<keyword evidence="1" id="KW-0677">Repeat</keyword>
<protein>
    <recommendedName>
        <fullName evidence="3">Teneurin NHL domain-containing protein</fullName>
    </recommendedName>
</protein>
<feature type="domain" description="Teneurin NHL" evidence="3">
    <location>
        <begin position="164"/>
        <end position="251"/>
    </location>
</feature>
<comment type="caution">
    <text evidence="4">The sequence shown here is derived from an EMBL/GenBank/DDBJ whole genome shotgun (WGS) entry which is preliminary data.</text>
</comment>
<dbReference type="OrthoDB" id="9762443at2"/>
<evidence type="ECO:0000256" key="1">
    <source>
        <dbReference type="ARBA" id="ARBA00022737"/>
    </source>
</evidence>